<accession>A0ACC0U4H0</accession>
<name>A0ACC0U4H0_9AGAM</name>
<proteinExistence type="predicted"/>
<evidence type="ECO:0000313" key="2">
    <source>
        <dbReference type="Proteomes" id="UP001207468"/>
    </source>
</evidence>
<gene>
    <name evidence="1" type="ORF">F5148DRAFT_1217653</name>
</gene>
<keyword evidence="2" id="KW-1185">Reference proteome</keyword>
<dbReference type="Proteomes" id="UP001207468">
    <property type="component" value="Unassembled WGS sequence"/>
</dbReference>
<dbReference type="EMBL" id="JAGFNK010000191">
    <property type="protein sequence ID" value="KAI9460099.1"/>
    <property type="molecule type" value="Genomic_DNA"/>
</dbReference>
<evidence type="ECO:0000313" key="1">
    <source>
        <dbReference type="EMBL" id="KAI9460099.1"/>
    </source>
</evidence>
<organism evidence="1 2">
    <name type="scientific">Russula earlei</name>
    <dbReference type="NCBI Taxonomy" id="71964"/>
    <lineage>
        <taxon>Eukaryota</taxon>
        <taxon>Fungi</taxon>
        <taxon>Dikarya</taxon>
        <taxon>Basidiomycota</taxon>
        <taxon>Agaricomycotina</taxon>
        <taxon>Agaricomycetes</taxon>
        <taxon>Russulales</taxon>
        <taxon>Russulaceae</taxon>
        <taxon>Russula</taxon>
    </lineage>
</organism>
<sequence length="72" mass="8156">MQGTASHAHTCTLLSLAFPLAWPHPHSHLLPLIIFYAHSCAFKICLPFHRPFSQNAELCPSLRTLVFCFPLR</sequence>
<comment type="caution">
    <text evidence="1">The sequence shown here is derived from an EMBL/GenBank/DDBJ whole genome shotgun (WGS) entry which is preliminary data.</text>
</comment>
<reference evidence="1" key="1">
    <citation type="submission" date="2021-03" db="EMBL/GenBank/DDBJ databases">
        <title>Evolutionary priming and transition to the ectomycorrhizal habit in an iconic lineage of mushroom-forming fungi: is preadaptation a requirement?</title>
        <authorList>
            <consortium name="DOE Joint Genome Institute"/>
            <person name="Looney B.P."/>
            <person name="Miyauchi S."/>
            <person name="Morin E."/>
            <person name="Drula E."/>
            <person name="Courty P.E."/>
            <person name="Chicoki N."/>
            <person name="Fauchery L."/>
            <person name="Kohler A."/>
            <person name="Kuo A."/>
            <person name="LaButti K."/>
            <person name="Pangilinan J."/>
            <person name="Lipzen A."/>
            <person name="Riley R."/>
            <person name="Andreopoulos W."/>
            <person name="He G."/>
            <person name="Johnson J."/>
            <person name="Barry K.W."/>
            <person name="Grigoriev I.V."/>
            <person name="Nagy L."/>
            <person name="Hibbett D."/>
            <person name="Henrissat B."/>
            <person name="Matheny P.B."/>
            <person name="Labbe J."/>
            <person name="Martin A.F."/>
        </authorList>
    </citation>
    <scope>NUCLEOTIDE SEQUENCE</scope>
    <source>
        <strain evidence="1">BPL698</strain>
    </source>
</reference>
<protein>
    <submittedName>
        <fullName evidence="1">Uncharacterized protein</fullName>
    </submittedName>
</protein>